<proteinExistence type="predicted"/>
<protein>
    <submittedName>
        <fullName evidence="2">Small subunit of phenylpropionate dioxygenase</fullName>
    </submittedName>
</protein>
<dbReference type="AlphaFoldDB" id="A0A8H4L346"/>
<keyword evidence="2" id="KW-0223">Dioxygenase</keyword>
<dbReference type="InterPro" id="IPR032710">
    <property type="entry name" value="NTF2-like_dom_sf"/>
</dbReference>
<comment type="caution">
    <text evidence="2">The sequence shown here is derived from an EMBL/GenBank/DDBJ whole genome shotgun (WGS) entry which is preliminary data.</text>
</comment>
<dbReference type="SUPFAM" id="SSF54427">
    <property type="entry name" value="NTF2-like"/>
    <property type="match status" value="1"/>
</dbReference>
<keyword evidence="3" id="KW-1185">Reference proteome</keyword>
<dbReference type="Pfam" id="PF13577">
    <property type="entry name" value="SnoaL_4"/>
    <property type="match status" value="1"/>
</dbReference>
<keyword evidence="2" id="KW-0560">Oxidoreductase</keyword>
<gene>
    <name evidence="2" type="ORF">FALBO_11823</name>
</gene>
<evidence type="ECO:0000313" key="2">
    <source>
        <dbReference type="EMBL" id="KAF4461376.1"/>
    </source>
</evidence>
<dbReference type="EMBL" id="JAADYS010001732">
    <property type="protein sequence ID" value="KAF4461376.1"/>
    <property type="molecule type" value="Genomic_DNA"/>
</dbReference>
<dbReference type="GO" id="GO:0051213">
    <property type="term" value="F:dioxygenase activity"/>
    <property type="evidence" value="ECO:0007669"/>
    <property type="project" value="UniProtKB-KW"/>
</dbReference>
<feature type="domain" description="SnoaL-like" evidence="1">
    <location>
        <begin position="3"/>
        <end position="128"/>
    </location>
</feature>
<reference evidence="2 3" key="1">
    <citation type="submission" date="2020-01" db="EMBL/GenBank/DDBJ databases">
        <title>Identification and distribution of gene clusters putatively required for synthesis of sphingolipid metabolism inhibitors in phylogenetically diverse species of the filamentous fungus Fusarium.</title>
        <authorList>
            <person name="Kim H.-S."/>
            <person name="Busman M."/>
            <person name="Brown D.W."/>
            <person name="Divon H."/>
            <person name="Uhlig S."/>
            <person name="Proctor R.H."/>
        </authorList>
    </citation>
    <scope>NUCLEOTIDE SEQUENCE [LARGE SCALE GENOMIC DNA]</scope>
    <source>
        <strain evidence="2 3">NRRL 20459</strain>
    </source>
</reference>
<sequence length="143" mass="16280">MASVSDHELIRNAIALNCLAFDKKDWHLTKQCFTEDCVVDYPEPLGITRGLSAYTERLQKAIGHLQTQHALTTQIIDVTSDVTASAMTYSRAIHFLDGKTFFAEGRYEDELVRVTVDGKRRWLIKERKVVTMGVPRGDWSLLH</sequence>
<evidence type="ECO:0000259" key="1">
    <source>
        <dbReference type="Pfam" id="PF13577"/>
    </source>
</evidence>
<organism evidence="2 3">
    <name type="scientific">Fusarium albosuccineum</name>
    <dbReference type="NCBI Taxonomy" id="1237068"/>
    <lineage>
        <taxon>Eukaryota</taxon>
        <taxon>Fungi</taxon>
        <taxon>Dikarya</taxon>
        <taxon>Ascomycota</taxon>
        <taxon>Pezizomycotina</taxon>
        <taxon>Sordariomycetes</taxon>
        <taxon>Hypocreomycetidae</taxon>
        <taxon>Hypocreales</taxon>
        <taxon>Nectriaceae</taxon>
        <taxon>Fusarium</taxon>
        <taxon>Fusarium decemcellulare species complex</taxon>
    </lineage>
</organism>
<name>A0A8H4L346_9HYPO</name>
<dbReference type="InterPro" id="IPR037401">
    <property type="entry name" value="SnoaL-like"/>
</dbReference>
<dbReference type="Gene3D" id="3.10.450.50">
    <property type="match status" value="1"/>
</dbReference>
<accession>A0A8H4L346</accession>
<evidence type="ECO:0000313" key="3">
    <source>
        <dbReference type="Proteomes" id="UP000554235"/>
    </source>
</evidence>
<dbReference type="OrthoDB" id="2148716at2759"/>
<dbReference type="Proteomes" id="UP000554235">
    <property type="component" value="Unassembled WGS sequence"/>
</dbReference>